<feature type="region of interest" description="Disordered" evidence="7">
    <location>
        <begin position="1"/>
        <end position="27"/>
    </location>
</feature>
<dbReference type="PRINTS" id="PR00979">
    <property type="entry name" value="TAFAZZIN"/>
</dbReference>
<evidence type="ECO:0000256" key="7">
    <source>
        <dbReference type="SAM" id="MobiDB-lite"/>
    </source>
</evidence>
<dbReference type="InterPro" id="IPR000872">
    <property type="entry name" value="Tafazzin"/>
</dbReference>
<comment type="similarity">
    <text evidence="6">Belongs to the taffazin family.</text>
</comment>
<evidence type="ECO:0000256" key="6">
    <source>
        <dbReference type="RuleBase" id="RU365062"/>
    </source>
</evidence>
<dbReference type="GO" id="GO:0035965">
    <property type="term" value="P:cardiolipin acyl-chain remodeling"/>
    <property type="evidence" value="ECO:0007669"/>
    <property type="project" value="TreeGrafter"/>
</dbReference>
<evidence type="ECO:0000313" key="9">
    <source>
        <dbReference type="Proteomes" id="UP001305414"/>
    </source>
</evidence>
<organism evidence="8 9">
    <name type="scientific">Xylaria bambusicola</name>
    <dbReference type="NCBI Taxonomy" id="326684"/>
    <lineage>
        <taxon>Eukaryota</taxon>
        <taxon>Fungi</taxon>
        <taxon>Dikarya</taxon>
        <taxon>Ascomycota</taxon>
        <taxon>Pezizomycotina</taxon>
        <taxon>Sordariomycetes</taxon>
        <taxon>Xylariomycetidae</taxon>
        <taxon>Xylariales</taxon>
        <taxon>Xylariaceae</taxon>
        <taxon>Xylaria</taxon>
    </lineage>
</organism>
<evidence type="ECO:0000256" key="2">
    <source>
        <dbReference type="ARBA" id="ARBA00022679"/>
    </source>
</evidence>
<dbReference type="EMBL" id="JAWHQM010000006">
    <property type="protein sequence ID" value="KAK5627523.1"/>
    <property type="molecule type" value="Genomic_DNA"/>
</dbReference>
<evidence type="ECO:0000256" key="5">
    <source>
        <dbReference type="ARBA" id="ARBA00023315"/>
    </source>
</evidence>
<feature type="compositionally biased region" description="Low complexity" evidence="7">
    <location>
        <begin position="1"/>
        <end position="14"/>
    </location>
</feature>
<gene>
    <name evidence="8" type="ORF">RRF57_003238</name>
</gene>
<comment type="subcellular location">
    <subcellularLocation>
        <location evidence="1">Membrane</location>
        <topology evidence="1">Peripheral membrane protein</topology>
    </subcellularLocation>
</comment>
<keyword evidence="9" id="KW-1185">Reference proteome</keyword>
<dbReference type="GO" id="GO:0031966">
    <property type="term" value="C:mitochondrial membrane"/>
    <property type="evidence" value="ECO:0007669"/>
    <property type="project" value="TreeGrafter"/>
</dbReference>
<feature type="compositionally biased region" description="Pro residues" evidence="7">
    <location>
        <begin position="15"/>
        <end position="24"/>
    </location>
</feature>
<proteinExistence type="inferred from homology"/>
<accession>A0AAN7UES7</accession>
<comment type="caution">
    <text evidence="8">The sequence shown here is derived from an EMBL/GenBank/DDBJ whole genome shotgun (WGS) entry which is preliminary data.</text>
</comment>
<dbReference type="GO" id="GO:0007007">
    <property type="term" value="P:inner mitochondrial membrane organization"/>
    <property type="evidence" value="ECO:0007669"/>
    <property type="project" value="TreeGrafter"/>
</dbReference>
<name>A0AAN7UES7_9PEZI</name>
<reference evidence="8 9" key="1">
    <citation type="submission" date="2023-10" db="EMBL/GenBank/DDBJ databases">
        <title>Draft genome sequence of Xylaria bambusicola isolate GMP-LS, the root and basal stem rot pathogen of sugarcane in Indonesia.</title>
        <authorList>
            <person name="Selvaraj P."/>
            <person name="Muralishankar V."/>
            <person name="Muruganantham S."/>
            <person name="Sp S."/>
            <person name="Haryani S."/>
            <person name="Lau K.J.X."/>
            <person name="Naqvi N.I."/>
        </authorList>
    </citation>
    <scope>NUCLEOTIDE SEQUENCE [LARGE SCALE GENOMIC DNA]</scope>
    <source>
        <strain evidence="8">GMP-LS</strain>
    </source>
</reference>
<dbReference type="PANTHER" id="PTHR12497">
    <property type="entry name" value="TAZ PROTEIN TAFAZZIN"/>
    <property type="match status" value="1"/>
</dbReference>
<dbReference type="Proteomes" id="UP001305414">
    <property type="component" value="Unassembled WGS sequence"/>
</dbReference>
<dbReference type="SUPFAM" id="SSF69593">
    <property type="entry name" value="Glycerol-3-phosphate (1)-acyltransferase"/>
    <property type="match status" value="1"/>
</dbReference>
<sequence length="395" mass="45094">MVSIMSSRTSSPTSSMPPSPPLQPSLPQRVTSSLVMGLTAGLSRLFIYGLNSVEVTGLERFLDILDKRKDVDKRQRGLITGEPLCKLILPFNVTHPASQRLMSSLTQSLTIFDDPIMWGVLPFAFHFNPSNHRWGLGAHDICFKNAILNAFFSAGQVLPTYRLQHSPHGGLFQPTVSQAIKLLSSRPFLQPGTSGKALVDETSISGLPPIYTQNRHSWVHVFPEACVHQHPKVFMRYFKWGVSRMILESEPMPDVLPIFIDGTQHMMSENREWPRFLPRFGFKFRVAFGEPVDTQKIFGDVRARWQELVRREQSKSQVPQALGELSEELKYGDEAVKLRIEVVRRVRDEVLKVRASLNYPDEEPREFELAETWRREPGKDRFKSNVDDSLVNKRQ</sequence>
<evidence type="ECO:0000256" key="1">
    <source>
        <dbReference type="ARBA" id="ARBA00004170"/>
    </source>
</evidence>
<keyword evidence="2" id="KW-0808">Transferase</keyword>
<dbReference type="PANTHER" id="PTHR12497:SF0">
    <property type="entry name" value="TAFAZZIN"/>
    <property type="match status" value="1"/>
</dbReference>
<evidence type="ECO:0000313" key="8">
    <source>
        <dbReference type="EMBL" id="KAK5627523.1"/>
    </source>
</evidence>
<dbReference type="AlphaFoldDB" id="A0AAN7UES7"/>
<evidence type="ECO:0000256" key="4">
    <source>
        <dbReference type="ARBA" id="ARBA00023136"/>
    </source>
</evidence>
<evidence type="ECO:0000256" key="3">
    <source>
        <dbReference type="ARBA" id="ARBA00023098"/>
    </source>
</evidence>
<dbReference type="GO" id="GO:0047184">
    <property type="term" value="F:1-acylglycerophosphocholine O-acyltransferase activity"/>
    <property type="evidence" value="ECO:0007669"/>
    <property type="project" value="TreeGrafter"/>
</dbReference>
<protein>
    <recommendedName>
        <fullName evidence="6">Tafazzin family protein</fullName>
    </recommendedName>
</protein>
<keyword evidence="3" id="KW-0443">Lipid metabolism</keyword>
<keyword evidence="5" id="KW-0012">Acyltransferase</keyword>
<keyword evidence="4" id="KW-0472">Membrane</keyword>